<dbReference type="InterPro" id="IPR053879">
    <property type="entry name" value="HYDIN_VesB_CFA65-like_Ig"/>
</dbReference>
<protein>
    <recommendedName>
        <fullName evidence="7">HYDIN/VesB/CFA65-like Ig-like domain-containing protein</fullName>
    </recommendedName>
</protein>
<evidence type="ECO:0000313" key="9">
    <source>
        <dbReference type="Proteomes" id="UP000315115"/>
    </source>
</evidence>
<evidence type="ECO:0000256" key="3">
    <source>
        <dbReference type="ARBA" id="ARBA00022490"/>
    </source>
</evidence>
<name>A0A510I5F9_9VIBR</name>
<dbReference type="AlphaFoldDB" id="A0A510I5F9"/>
<dbReference type="RefSeq" id="WP_143692305.1">
    <property type="nucleotide sequence ID" value="NZ_AP019798.1"/>
</dbReference>
<dbReference type="Gene3D" id="2.60.40.10">
    <property type="entry name" value="Immunoglobulins"/>
    <property type="match status" value="1"/>
</dbReference>
<feature type="transmembrane region" description="Helical" evidence="6">
    <location>
        <begin position="68"/>
        <end position="90"/>
    </location>
</feature>
<evidence type="ECO:0000256" key="1">
    <source>
        <dbReference type="ARBA" id="ARBA00004138"/>
    </source>
</evidence>
<comment type="subcellular location">
    <subcellularLocation>
        <location evidence="1">Cell projection</location>
        <location evidence="1">Cilium</location>
    </subcellularLocation>
    <subcellularLocation>
        <location evidence="2">Cytoplasm</location>
    </subcellularLocation>
</comment>
<dbReference type="Proteomes" id="UP000315115">
    <property type="component" value="Chromosome 1"/>
</dbReference>
<evidence type="ECO:0000259" key="7">
    <source>
        <dbReference type="Pfam" id="PF22544"/>
    </source>
</evidence>
<reference evidence="9" key="1">
    <citation type="submission" date="2019-07" db="EMBL/GenBank/DDBJ databases">
        <title>Complete Genome Sequences of Vibrion rotiferianus strain AM7.</title>
        <authorList>
            <person name="Miyazaki K."/>
            <person name="Wiseschart A."/>
            <person name="Pootanakit K."/>
            <person name="Ishimori K."/>
            <person name="Kitahara K."/>
        </authorList>
    </citation>
    <scope>NUCLEOTIDE SEQUENCE [LARGE SCALE GENOMIC DNA]</scope>
    <source>
        <strain evidence="9">AM7</strain>
    </source>
</reference>
<keyword evidence="4" id="KW-0969">Cilium</keyword>
<dbReference type="EMBL" id="AP019798">
    <property type="protein sequence ID" value="BBL88448.1"/>
    <property type="molecule type" value="Genomic_DNA"/>
</dbReference>
<keyword evidence="5" id="KW-0966">Cell projection</keyword>
<dbReference type="GO" id="GO:0005737">
    <property type="term" value="C:cytoplasm"/>
    <property type="evidence" value="ECO:0007669"/>
    <property type="project" value="UniProtKB-SubCell"/>
</dbReference>
<sequence length="208" mass="21817">MATEVVYRCKNTGGPDGDCEHAASGETIQSSAVTINDSGDAICPGETVFGEPCGAILEEVIPPKKMPWALIGGVAASLFVVVGITWFIFLRGDALLRVAQTSIALAPGQSAKVEVFNDGEITLTLDDVSFSSDSFMSENLEDGLEIEPGESGHFRVKFSANTADSAKATMTIDSNSAGEPVIVELMGNANPWSVADKLNSKSTILAKE</sequence>
<gene>
    <name evidence="8" type="ORF">VroAM7_11010</name>
</gene>
<evidence type="ECO:0000256" key="2">
    <source>
        <dbReference type="ARBA" id="ARBA00004496"/>
    </source>
</evidence>
<keyword evidence="3" id="KW-0963">Cytoplasm</keyword>
<evidence type="ECO:0000256" key="4">
    <source>
        <dbReference type="ARBA" id="ARBA00023069"/>
    </source>
</evidence>
<keyword evidence="6" id="KW-1133">Transmembrane helix</keyword>
<dbReference type="Pfam" id="PF22544">
    <property type="entry name" value="HYDIN_VesB_CFA65-like_Ig"/>
    <property type="match status" value="1"/>
</dbReference>
<keyword evidence="6" id="KW-0472">Membrane</keyword>
<organism evidence="8 9">
    <name type="scientific">Vibrio rotiferianus</name>
    <dbReference type="NCBI Taxonomy" id="190895"/>
    <lineage>
        <taxon>Bacteria</taxon>
        <taxon>Pseudomonadati</taxon>
        <taxon>Pseudomonadota</taxon>
        <taxon>Gammaproteobacteria</taxon>
        <taxon>Vibrionales</taxon>
        <taxon>Vibrionaceae</taxon>
        <taxon>Vibrio</taxon>
    </lineage>
</organism>
<proteinExistence type="predicted"/>
<feature type="domain" description="HYDIN/VesB/CFA65-like Ig-like" evidence="7">
    <location>
        <begin position="110"/>
        <end position="187"/>
    </location>
</feature>
<evidence type="ECO:0000313" key="8">
    <source>
        <dbReference type="EMBL" id="BBL88448.1"/>
    </source>
</evidence>
<keyword evidence="6" id="KW-0812">Transmembrane</keyword>
<evidence type="ECO:0000256" key="5">
    <source>
        <dbReference type="ARBA" id="ARBA00023273"/>
    </source>
</evidence>
<evidence type="ECO:0000256" key="6">
    <source>
        <dbReference type="SAM" id="Phobius"/>
    </source>
</evidence>
<accession>A0A510I5F9</accession>
<dbReference type="InterPro" id="IPR013783">
    <property type="entry name" value="Ig-like_fold"/>
</dbReference>